<dbReference type="Proteomes" id="UP000004947">
    <property type="component" value="Unassembled WGS sequence"/>
</dbReference>
<dbReference type="RefSeq" id="WP_007280947.1">
    <property type="nucleotide sequence ID" value="NZ_ABCK01000033.1"/>
</dbReference>
<proteinExistence type="predicted"/>
<gene>
    <name evidence="2" type="ORF">LNTAR_24918</name>
</gene>
<protein>
    <submittedName>
        <fullName evidence="2">Uncharacterized protein</fullName>
    </submittedName>
</protein>
<name>A6DSZ1_9BACT</name>
<keyword evidence="3" id="KW-1185">Reference proteome</keyword>
<evidence type="ECO:0000256" key="1">
    <source>
        <dbReference type="SAM" id="SignalP"/>
    </source>
</evidence>
<feature type="signal peptide" evidence="1">
    <location>
        <begin position="1"/>
        <end position="17"/>
    </location>
</feature>
<sequence length="129" mass="15020">MNKILILLLTISASLHANDEFIDFQNLKYNLMIPYASLKLNHFEIVYRKGNGTGEVIYRTKNINELVAYIKKHKKINHLHIGKLESINQDYFSRRCETIKNELKGIARITYYTENKETPPPPPPPPPKQ</sequence>
<feature type="chain" id="PRO_5002694770" evidence="1">
    <location>
        <begin position="18"/>
        <end position="129"/>
    </location>
</feature>
<keyword evidence="1" id="KW-0732">Signal</keyword>
<dbReference type="EMBL" id="ABCK01000033">
    <property type="protein sequence ID" value="EDM25281.1"/>
    <property type="molecule type" value="Genomic_DNA"/>
</dbReference>
<comment type="caution">
    <text evidence="2">The sequence shown here is derived from an EMBL/GenBank/DDBJ whole genome shotgun (WGS) entry which is preliminary data.</text>
</comment>
<reference evidence="2 3" key="1">
    <citation type="journal article" date="2010" name="J. Bacteriol.">
        <title>Genome sequence of Lentisphaera araneosa HTCC2155T, the type species of the order Lentisphaerales in the phylum Lentisphaerae.</title>
        <authorList>
            <person name="Thrash J.C."/>
            <person name="Cho J.C."/>
            <person name="Vergin K.L."/>
            <person name="Morris R.M."/>
            <person name="Giovannoni S.J."/>
        </authorList>
    </citation>
    <scope>NUCLEOTIDE SEQUENCE [LARGE SCALE GENOMIC DNA]</scope>
    <source>
        <strain evidence="2 3">HTCC2155</strain>
    </source>
</reference>
<evidence type="ECO:0000313" key="2">
    <source>
        <dbReference type="EMBL" id="EDM25281.1"/>
    </source>
</evidence>
<organism evidence="2 3">
    <name type="scientific">Lentisphaera araneosa HTCC2155</name>
    <dbReference type="NCBI Taxonomy" id="313628"/>
    <lineage>
        <taxon>Bacteria</taxon>
        <taxon>Pseudomonadati</taxon>
        <taxon>Lentisphaerota</taxon>
        <taxon>Lentisphaeria</taxon>
        <taxon>Lentisphaerales</taxon>
        <taxon>Lentisphaeraceae</taxon>
        <taxon>Lentisphaera</taxon>
    </lineage>
</organism>
<dbReference type="AlphaFoldDB" id="A6DSZ1"/>
<accession>A6DSZ1</accession>
<evidence type="ECO:0000313" key="3">
    <source>
        <dbReference type="Proteomes" id="UP000004947"/>
    </source>
</evidence>